<keyword evidence="3" id="KW-1185">Reference proteome</keyword>
<dbReference type="InterPro" id="IPR033745">
    <property type="entry name" value="Fis1_cytosol"/>
</dbReference>
<dbReference type="PANTHER" id="PTHR13247:SF0">
    <property type="entry name" value="MITOCHONDRIAL FISSION 1 PROTEIN"/>
    <property type="match status" value="1"/>
</dbReference>
<dbReference type="GO" id="GO:0000266">
    <property type="term" value="P:mitochondrial fission"/>
    <property type="evidence" value="ECO:0007669"/>
    <property type="project" value="InterPro"/>
</dbReference>
<evidence type="ECO:0000256" key="1">
    <source>
        <dbReference type="PROSITE-ProRule" id="PRU00339"/>
    </source>
</evidence>
<dbReference type="AlphaFoldDB" id="A0A1I8HDF6"/>
<dbReference type="GO" id="GO:0000422">
    <property type="term" value="P:autophagy of mitochondrion"/>
    <property type="evidence" value="ECO:0007669"/>
    <property type="project" value="TreeGrafter"/>
</dbReference>
<dbReference type="WBParaSite" id="maker-uti_cns_0005632-snap-gene-0.2-mRNA-1">
    <property type="protein sequence ID" value="maker-uti_cns_0005632-snap-gene-0.2-mRNA-1"/>
    <property type="gene ID" value="maker-uti_cns_0005632-snap-gene-0.2"/>
</dbReference>
<dbReference type="InterPro" id="IPR016543">
    <property type="entry name" value="Fis1"/>
</dbReference>
<proteinExistence type="predicted"/>
<dbReference type="Pfam" id="PF14853">
    <property type="entry name" value="Fis1_TPR_C"/>
    <property type="match status" value="1"/>
</dbReference>
<dbReference type="InterPro" id="IPR011990">
    <property type="entry name" value="TPR-like_helical_dom_sf"/>
</dbReference>
<keyword evidence="1" id="KW-0802">TPR repeat</keyword>
<dbReference type="GO" id="GO:0043653">
    <property type="term" value="P:mitochondrial fragmentation involved in apoptotic process"/>
    <property type="evidence" value="ECO:0007669"/>
    <property type="project" value="TreeGrafter"/>
</dbReference>
<name>A0A1I8HDF6_9PLAT</name>
<keyword evidence="2" id="KW-0812">Transmembrane</keyword>
<protein>
    <submittedName>
        <fullName evidence="4 5">TPR_REGION domain-containing protein</fullName>
    </submittedName>
</protein>
<sequence length="158" mass="17527">MCSILEDTISTEDLERCQLQYEKESEKPSNPEALEAAQFAYAWGLSRTRHRPSLRLACQLLQSLFLGTKDETAKRDYLYYIAVAKVKLAEYEDAFEYIDGILKVEPNNHQVRQLRQEAEKQRKRDGTVGVAILGGAAAIVGVGAAVGAAIGIAKLARR</sequence>
<reference evidence="4 5" key="1">
    <citation type="submission" date="2016-11" db="UniProtKB">
        <authorList>
            <consortium name="WormBaseParasite"/>
        </authorList>
    </citation>
    <scope>IDENTIFICATION</scope>
</reference>
<dbReference type="CDD" id="cd12212">
    <property type="entry name" value="Fis1"/>
    <property type="match status" value="1"/>
</dbReference>
<evidence type="ECO:0000313" key="5">
    <source>
        <dbReference type="WBParaSite" id="maker-uti_cns_0046632-snap-gene-0.19-mRNA-1"/>
    </source>
</evidence>
<evidence type="ECO:0000313" key="3">
    <source>
        <dbReference type="Proteomes" id="UP000095280"/>
    </source>
</evidence>
<accession>A0A1I8HDF6</accession>
<dbReference type="InterPro" id="IPR019734">
    <property type="entry name" value="TPR_rpt"/>
</dbReference>
<dbReference type="GO" id="GO:0005741">
    <property type="term" value="C:mitochondrial outer membrane"/>
    <property type="evidence" value="ECO:0007669"/>
    <property type="project" value="TreeGrafter"/>
</dbReference>
<dbReference type="GO" id="GO:0005778">
    <property type="term" value="C:peroxisomal membrane"/>
    <property type="evidence" value="ECO:0007669"/>
    <property type="project" value="TreeGrafter"/>
</dbReference>
<dbReference type="STRING" id="282301.A0A1I8HDF6"/>
<dbReference type="WBParaSite" id="maker-uti_cns_0046632-snap-gene-0.19-mRNA-1">
    <property type="protein sequence ID" value="maker-uti_cns_0046632-snap-gene-0.19-mRNA-1"/>
    <property type="gene ID" value="maker-uti_cns_0046632-snap-gene-0.19"/>
</dbReference>
<organism evidence="3 4">
    <name type="scientific">Macrostomum lignano</name>
    <dbReference type="NCBI Taxonomy" id="282301"/>
    <lineage>
        <taxon>Eukaryota</taxon>
        <taxon>Metazoa</taxon>
        <taxon>Spiralia</taxon>
        <taxon>Lophotrochozoa</taxon>
        <taxon>Platyhelminthes</taxon>
        <taxon>Rhabditophora</taxon>
        <taxon>Macrostomorpha</taxon>
        <taxon>Macrostomida</taxon>
        <taxon>Macrostomidae</taxon>
        <taxon>Macrostomum</taxon>
    </lineage>
</organism>
<evidence type="ECO:0000256" key="2">
    <source>
        <dbReference type="SAM" id="Phobius"/>
    </source>
</evidence>
<keyword evidence="2" id="KW-0472">Membrane</keyword>
<dbReference type="OrthoDB" id="421154at2759"/>
<dbReference type="Proteomes" id="UP000095280">
    <property type="component" value="Unplaced"/>
</dbReference>
<dbReference type="InterPro" id="IPR028061">
    <property type="entry name" value="Fis1_TPR_C"/>
</dbReference>
<evidence type="ECO:0000313" key="4">
    <source>
        <dbReference type="WBParaSite" id="maker-uti_cns_0005632-snap-gene-0.2-mRNA-1"/>
    </source>
</evidence>
<feature type="repeat" description="TPR" evidence="1">
    <location>
        <begin position="75"/>
        <end position="108"/>
    </location>
</feature>
<dbReference type="Gene3D" id="1.25.40.10">
    <property type="entry name" value="Tetratricopeptide repeat domain"/>
    <property type="match status" value="1"/>
</dbReference>
<dbReference type="SUPFAM" id="SSF48452">
    <property type="entry name" value="TPR-like"/>
    <property type="match status" value="1"/>
</dbReference>
<keyword evidence="2" id="KW-1133">Transmembrane helix</keyword>
<dbReference type="GO" id="GO:0016559">
    <property type="term" value="P:peroxisome fission"/>
    <property type="evidence" value="ECO:0007669"/>
    <property type="project" value="TreeGrafter"/>
</dbReference>
<feature type="transmembrane region" description="Helical" evidence="2">
    <location>
        <begin position="130"/>
        <end position="153"/>
    </location>
</feature>
<dbReference type="PROSITE" id="PS50005">
    <property type="entry name" value="TPR"/>
    <property type="match status" value="1"/>
</dbReference>
<dbReference type="PANTHER" id="PTHR13247">
    <property type="entry name" value="TETRATRICOPEPTIDE REPEAT PROTEIN 11 TPR REPEAT PROTEIN 11"/>
    <property type="match status" value="1"/>
</dbReference>